<dbReference type="InterPro" id="IPR005814">
    <property type="entry name" value="Aminotrans_3"/>
</dbReference>
<dbReference type="CDD" id="cd00610">
    <property type="entry name" value="OAT_like"/>
    <property type="match status" value="1"/>
</dbReference>
<dbReference type="InterPro" id="IPR015422">
    <property type="entry name" value="PyrdxlP-dep_Trfase_small"/>
</dbReference>
<dbReference type="Gene3D" id="3.90.1150.10">
    <property type="entry name" value="Aspartate Aminotransferase, domain 1"/>
    <property type="match status" value="1"/>
</dbReference>
<comment type="similarity">
    <text evidence="1 3">Belongs to the class-III pyridoxal-phosphate-dependent aminotransferase family.</text>
</comment>
<evidence type="ECO:0000256" key="4">
    <source>
        <dbReference type="SAM" id="MobiDB-lite"/>
    </source>
</evidence>
<keyword evidence="5" id="KW-0808">Transferase</keyword>
<dbReference type="OMA" id="REGLNQH"/>
<dbReference type="Pfam" id="PF00202">
    <property type="entry name" value="Aminotran_3"/>
    <property type="match status" value="1"/>
</dbReference>
<dbReference type="GeneID" id="19300824"/>
<dbReference type="OrthoDB" id="10261433at2759"/>
<evidence type="ECO:0000313" key="6">
    <source>
        <dbReference type="Proteomes" id="UP000030669"/>
    </source>
</evidence>
<evidence type="ECO:0000256" key="3">
    <source>
        <dbReference type="RuleBase" id="RU003560"/>
    </source>
</evidence>
<dbReference type="KEGG" id="gtr:GLOTRDRAFT_122318"/>
<evidence type="ECO:0000256" key="1">
    <source>
        <dbReference type="ARBA" id="ARBA00008954"/>
    </source>
</evidence>
<evidence type="ECO:0000256" key="2">
    <source>
        <dbReference type="ARBA" id="ARBA00022898"/>
    </source>
</evidence>
<name>S7RFL0_GLOTA</name>
<feature type="region of interest" description="Disordered" evidence="4">
    <location>
        <begin position="1"/>
        <end position="22"/>
    </location>
</feature>
<dbReference type="PANTHER" id="PTHR43094">
    <property type="entry name" value="AMINOTRANSFERASE"/>
    <property type="match status" value="1"/>
</dbReference>
<keyword evidence="2 3" id="KW-0663">Pyridoxal phosphate</keyword>
<dbReference type="GO" id="GO:0030170">
    <property type="term" value="F:pyridoxal phosphate binding"/>
    <property type="evidence" value="ECO:0007669"/>
    <property type="project" value="InterPro"/>
</dbReference>
<gene>
    <name evidence="5" type="ORF">GLOTRDRAFT_122318</name>
</gene>
<dbReference type="HOGENOM" id="CLU_016922_4_0_1"/>
<dbReference type="EMBL" id="KB469306">
    <property type="protein sequence ID" value="EPQ52970.1"/>
    <property type="molecule type" value="Genomic_DNA"/>
</dbReference>
<dbReference type="AlphaFoldDB" id="S7RFL0"/>
<dbReference type="RefSeq" id="XP_007868296.1">
    <property type="nucleotide sequence ID" value="XM_007870105.1"/>
</dbReference>
<organism evidence="5 6">
    <name type="scientific">Gloeophyllum trabeum (strain ATCC 11539 / FP-39264 / Madison 617)</name>
    <name type="common">Brown rot fungus</name>
    <dbReference type="NCBI Taxonomy" id="670483"/>
    <lineage>
        <taxon>Eukaryota</taxon>
        <taxon>Fungi</taxon>
        <taxon>Dikarya</taxon>
        <taxon>Basidiomycota</taxon>
        <taxon>Agaricomycotina</taxon>
        <taxon>Agaricomycetes</taxon>
        <taxon>Gloeophyllales</taxon>
        <taxon>Gloeophyllaceae</taxon>
        <taxon>Gloeophyllum</taxon>
    </lineage>
</organism>
<dbReference type="GO" id="GO:0008483">
    <property type="term" value="F:transaminase activity"/>
    <property type="evidence" value="ECO:0007669"/>
    <property type="project" value="InterPro"/>
</dbReference>
<dbReference type="InterPro" id="IPR015424">
    <property type="entry name" value="PyrdxlP-dep_Trfase"/>
</dbReference>
<accession>S7RFL0</accession>
<proteinExistence type="inferred from homology"/>
<keyword evidence="6" id="KW-1185">Reference proteome</keyword>
<dbReference type="GO" id="GO:0005829">
    <property type="term" value="C:cytosol"/>
    <property type="evidence" value="ECO:0007669"/>
    <property type="project" value="TreeGrafter"/>
</dbReference>
<dbReference type="PANTHER" id="PTHR43094:SF1">
    <property type="entry name" value="AMINOTRANSFERASE CLASS-III"/>
    <property type="match status" value="1"/>
</dbReference>
<dbReference type="Proteomes" id="UP000030669">
    <property type="component" value="Unassembled WGS sequence"/>
</dbReference>
<protein>
    <submittedName>
        <fullName evidence="5">PLP-dependent transferase</fullName>
    </submittedName>
</protein>
<dbReference type="Gene3D" id="3.40.640.10">
    <property type="entry name" value="Type I PLP-dependent aspartate aminotransferase-like (Major domain)"/>
    <property type="match status" value="1"/>
</dbReference>
<reference evidence="5 6" key="1">
    <citation type="journal article" date="2012" name="Science">
        <title>The Paleozoic origin of enzymatic lignin decomposition reconstructed from 31 fungal genomes.</title>
        <authorList>
            <person name="Floudas D."/>
            <person name="Binder M."/>
            <person name="Riley R."/>
            <person name="Barry K."/>
            <person name="Blanchette R.A."/>
            <person name="Henrissat B."/>
            <person name="Martinez A.T."/>
            <person name="Otillar R."/>
            <person name="Spatafora J.W."/>
            <person name="Yadav J.S."/>
            <person name="Aerts A."/>
            <person name="Benoit I."/>
            <person name="Boyd A."/>
            <person name="Carlson A."/>
            <person name="Copeland A."/>
            <person name="Coutinho P.M."/>
            <person name="de Vries R.P."/>
            <person name="Ferreira P."/>
            <person name="Findley K."/>
            <person name="Foster B."/>
            <person name="Gaskell J."/>
            <person name="Glotzer D."/>
            <person name="Gorecki P."/>
            <person name="Heitman J."/>
            <person name="Hesse C."/>
            <person name="Hori C."/>
            <person name="Igarashi K."/>
            <person name="Jurgens J.A."/>
            <person name="Kallen N."/>
            <person name="Kersten P."/>
            <person name="Kohler A."/>
            <person name="Kuees U."/>
            <person name="Kumar T.K.A."/>
            <person name="Kuo A."/>
            <person name="LaButti K."/>
            <person name="Larrondo L.F."/>
            <person name="Lindquist E."/>
            <person name="Ling A."/>
            <person name="Lombard V."/>
            <person name="Lucas S."/>
            <person name="Lundell T."/>
            <person name="Martin R."/>
            <person name="McLaughlin D.J."/>
            <person name="Morgenstern I."/>
            <person name="Morin E."/>
            <person name="Murat C."/>
            <person name="Nagy L.G."/>
            <person name="Nolan M."/>
            <person name="Ohm R.A."/>
            <person name="Patyshakuliyeva A."/>
            <person name="Rokas A."/>
            <person name="Ruiz-Duenas F.J."/>
            <person name="Sabat G."/>
            <person name="Salamov A."/>
            <person name="Samejima M."/>
            <person name="Schmutz J."/>
            <person name="Slot J.C."/>
            <person name="St John F."/>
            <person name="Stenlid J."/>
            <person name="Sun H."/>
            <person name="Sun S."/>
            <person name="Syed K."/>
            <person name="Tsang A."/>
            <person name="Wiebenga A."/>
            <person name="Young D."/>
            <person name="Pisabarro A."/>
            <person name="Eastwood D.C."/>
            <person name="Martin F."/>
            <person name="Cullen D."/>
            <person name="Grigoriev I.V."/>
            <person name="Hibbett D.S."/>
        </authorList>
    </citation>
    <scope>NUCLEOTIDE SEQUENCE [LARGE SCALE GENOMIC DNA]</scope>
    <source>
        <strain evidence="5 6">ATCC 11539</strain>
    </source>
</reference>
<sequence length="485" mass="51222">MAPALSVASPVPTTKSASEGKPAGAKSAVASCVLHKTPITPPLAVGAQGIYFDLADGRRIIDAVGGAAVACIGSGHPVVVEAIREQAGKLSYTFHQQLTNEPVELLAKTIIDDSEGAFALVGFVAGGTEAMEGALKTARQYFYETGQTQRTKFIGRKVSYHGASLGTLGAAFNAARRAPYEPILDHETFHHVSPAYYKRFHQPGETEEQYVERLKNELEAKFLELGPDKVIAFVAETVVGASSGVVIPPKGYFKAVKSVCDKYGALLVLDEVMSGMGRVGSMHAWQTFGDGVSPDIQAVAKGLGAGYTPMGAVLISRKVADGLHSKTGIWQHGYTYQAHPLCCAASLAVQKVLKDENLIANIRKQGALLGNLLKSGLTGSGSVVAPYVFDIRGSGGFWAVEFEVAPAGAPKLDFGGKKFGPLVEARCFEKGVMIMGMSGGGSLDGTVGDHCMFAPAYNVKADEVQRIVEVFIQSVEELVQEALKA</sequence>
<dbReference type="InterPro" id="IPR015421">
    <property type="entry name" value="PyrdxlP-dep_Trfase_major"/>
</dbReference>
<evidence type="ECO:0000313" key="5">
    <source>
        <dbReference type="EMBL" id="EPQ52970.1"/>
    </source>
</evidence>
<dbReference type="STRING" id="670483.S7RFL0"/>
<dbReference type="eggNOG" id="KOG1404">
    <property type="taxonomic scope" value="Eukaryota"/>
</dbReference>
<dbReference type="SUPFAM" id="SSF53383">
    <property type="entry name" value="PLP-dependent transferases"/>
    <property type="match status" value="1"/>
</dbReference>